<dbReference type="Gene3D" id="3.90.550.10">
    <property type="entry name" value="Spore Coat Polysaccharide Biosynthesis Protein SpsA, Chain A"/>
    <property type="match status" value="1"/>
</dbReference>
<dbReference type="SUPFAM" id="SSF53448">
    <property type="entry name" value="Nucleotide-diphospho-sugar transferases"/>
    <property type="match status" value="1"/>
</dbReference>
<dbReference type="InterPro" id="IPR029044">
    <property type="entry name" value="Nucleotide-diphossugar_trans"/>
</dbReference>
<keyword evidence="3 6" id="KW-0808">Transferase</keyword>
<dbReference type="Pfam" id="PF00535">
    <property type="entry name" value="Glycos_transf_2"/>
    <property type="match status" value="1"/>
</dbReference>
<dbReference type="PANTHER" id="PTHR43685:SF5">
    <property type="entry name" value="GLYCOSYLTRANSFERASE EPSE-RELATED"/>
    <property type="match status" value="1"/>
</dbReference>
<protein>
    <submittedName>
        <fullName evidence="6">Glycosyl transferase family 2</fullName>
    </submittedName>
</protein>
<evidence type="ECO:0000256" key="1">
    <source>
        <dbReference type="ARBA" id="ARBA00006739"/>
    </source>
</evidence>
<dbReference type="GO" id="GO:0016757">
    <property type="term" value="F:glycosyltransferase activity"/>
    <property type="evidence" value="ECO:0007669"/>
    <property type="project" value="UniProtKB-KW"/>
</dbReference>
<feature type="region of interest" description="Disordered" evidence="4">
    <location>
        <begin position="1"/>
        <end position="20"/>
    </location>
</feature>
<dbReference type="EMBL" id="CP053892">
    <property type="protein sequence ID" value="QKG18887.1"/>
    <property type="molecule type" value="Genomic_DNA"/>
</dbReference>
<dbReference type="PANTHER" id="PTHR43685">
    <property type="entry name" value="GLYCOSYLTRANSFERASE"/>
    <property type="match status" value="1"/>
</dbReference>
<dbReference type="AlphaFoldDB" id="A0A7D4A2Y2"/>
<name>A0A7D4A2Y2_ACTVE</name>
<evidence type="ECO:0000313" key="6">
    <source>
        <dbReference type="EMBL" id="QKG18887.1"/>
    </source>
</evidence>
<evidence type="ECO:0000256" key="3">
    <source>
        <dbReference type="ARBA" id="ARBA00022679"/>
    </source>
</evidence>
<reference evidence="6 7" key="1">
    <citation type="submission" date="2020-05" db="EMBL/GenBank/DDBJ databases">
        <title>Actinomadura verrucosospora NRRL-B18236 (PFL_A860) Genome sequencing and assembly.</title>
        <authorList>
            <person name="Samborskyy M."/>
        </authorList>
    </citation>
    <scope>NUCLEOTIDE SEQUENCE [LARGE SCALE GENOMIC DNA]</scope>
    <source>
        <strain evidence="6 7">NRRL:B18236</strain>
    </source>
</reference>
<dbReference type="InterPro" id="IPR050834">
    <property type="entry name" value="Glycosyltransf_2"/>
</dbReference>
<dbReference type="InterPro" id="IPR001173">
    <property type="entry name" value="Glyco_trans_2-like"/>
</dbReference>
<evidence type="ECO:0000259" key="5">
    <source>
        <dbReference type="Pfam" id="PF00535"/>
    </source>
</evidence>
<gene>
    <name evidence="6" type="ORF">ACTIVE_0523</name>
</gene>
<keyword evidence="7" id="KW-1185">Reference proteome</keyword>
<organism evidence="6 7">
    <name type="scientific">Actinomadura verrucosospora</name>
    <dbReference type="NCBI Taxonomy" id="46165"/>
    <lineage>
        <taxon>Bacteria</taxon>
        <taxon>Bacillati</taxon>
        <taxon>Actinomycetota</taxon>
        <taxon>Actinomycetes</taxon>
        <taxon>Streptosporangiales</taxon>
        <taxon>Thermomonosporaceae</taxon>
        <taxon>Actinomadura</taxon>
    </lineage>
</organism>
<sequence length="318" mass="35252">MGIRGPWGRKPDMDPGAGGTGRAMRCTVVVITRDRRRSLLATLGRLRALPGPPPVIVVDNASRDGSPDAVAEEFPGFRLIRSQRNLGAVARNLAVDHVRTPYVAFCDDDTWWDPDALPRAADLLDAHPRLAVVTGRILVEPGGREDPIVPELRDSPVPGPSWLPGPALGSFLAGASMLRAEAFREAGGFSSRLWLGGEEELLSADLMALGWHLCYAEDVVVHHEPSPLREAHLRRRHGIRNTLWFTWLRRPLPVAFRRTAGLLRTLPRDRVTAGALAEAAAGLRWVARERRTLPRDVETRLRSLEETQRNSKARRYVS</sequence>
<evidence type="ECO:0000313" key="7">
    <source>
        <dbReference type="Proteomes" id="UP000501240"/>
    </source>
</evidence>
<comment type="similarity">
    <text evidence="1">Belongs to the glycosyltransferase 2 family.</text>
</comment>
<proteinExistence type="inferred from homology"/>
<feature type="domain" description="Glycosyltransferase 2-like" evidence="5">
    <location>
        <begin position="27"/>
        <end position="149"/>
    </location>
</feature>
<evidence type="ECO:0000256" key="4">
    <source>
        <dbReference type="SAM" id="MobiDB-lite"/>
    </source>
</evidence>
<keyword evidence="2" id="KW-0328">Glycosyltransferase</keyword>
<accession>A0A7D4A2Y2</accession>
<evidence type="ECO:0000256" key="2">
    <source>
        <dbReference type="ARBA" id="ARBA00022676"/>
    </source>
</evidence>
<dbReference type="Proteomes" id="UP000501240">
    <property type="component" value="Chromosome"/>
</dbReference>